<dbReference type="InterPro" id="IPR055132">
    <property type="entry name" value="RNase_J_b_CASP"/>
</dbReference>
<dbReference type="PANTHER" id="PTHR43694:SF1">
    <property type="entry name" value="RIBONUCLEASE J"/>
    <property type="match status" value="1"/>
</dbReference>
<dbReference type="Pfam" id="PF22505">
    <property type="entry name" value="RNase_J_b_CASP"/>
    <property type="match status" value="1"/>
</dbReference>
<dbReference type="InterPro" id="IPR001279">
    <property type="entry name" value="Metallo-B-lactamas"/>
</dbReference>
<dbReference type="Pfam" id="PF00753">
    <property type="entry name" value="Lactamase_B"/>
    <property type="match status" value="1"/>
</dbReference>
<keyword evidence="3" id="KW-0378">Hydrolase</keyword>
<keyword evidence="2" id="KW-0479">Metal-binding</keyword>
<dbReference type="SMART" id="SM00849">
    <property type="entry name" value="Lactamase_B"/>
    <property type="match status" value="1"/>
</dbReference>
<dbReference type="AlphaFoldDB" id="A0A1G7N8B6"/>
<dbReference type="RefSeq" id="WP_090018708.1">
    <property type="nucleotide sequence ID" value="NZ_FNCE01000002.1"/>
</dbReference>
<evidence type="ECO:0000256" key="1">
    <source>
        <dbReference type="ARBA" id="ARBA00022722"/>
    </source>
</evidence>
<dbReference type="InterPro" id="IPR011108">
    <property type="entry name" value="RMMBL"/>
</dbReference>
<dbReference type="GO" id="GO:0046872">
    <property type="term" value="F:metal ion binding"/>
    <property type="evidence" value="ECO:0007669"/>
    <property type="project" value="UniProtKB-KW"/>
</dbReference>
<evidence type="ECO:0000256" key="2">
    <source>
        <dbReference type="ARBA" id="ARBA00022723"/>
    </source>
</evidence>
<dbReference type="Pfam" id="PF07521">
    <property type="entry name" value="RMMBL"/>
    <property type="match status" value="1"/>
</dbReference>
<dbReference type="GO" id="GO:0003723">
    <property type="term" value="F:RNA binding"/>
    <property type="evidence" value="ECO:0007669"/>
    <property type="project" value="UniProtKB-KW"/>
</dbReference>
<keyword evidence="6" id="KW-0694">RNA-binding</keyword>
<sequence>MTLQPGRDDLYFLPLGGTGEVGQNAYLYGHAGSWLLVDLGISFADERLPGVDILLPDPGFIAERRDELAGIVITHAHEDHLGALPYLWERLRAPVYATPFTAAVLRRKFAEFGIADAVELIEIPQGGRFQVGPYDLEFVTVTHSVPEANMLVLRTDAGTTVHTGDWKLDPEPLVGAPFDRDRLAALGDENVRALVGDSTNALTPGHSGSEAAVRESLVNLIEGLTQRVAVTCFATNAARLESVAKAAEASGRRLALVGRAMHTIVRAAQDVGYLQDLPPLLDEREIDSVPRDQLLLLVTGSQGEARSALSRIAHDNHPWAELESGDAVIFSSRMIPGNEKAIHGVQNQLMLRGIDVLTEEDHFVHVSGHPCQDELRQLYDWVRPQVAVPMHGELRHLLAHERIARACGVAQRRVPADGQCIRLAPDPCEVVDRVLVGRIAVDGELLSPIDRGPVRERRKLGFQGAAVLTLAVDPDGHIEGDPQLSIYGLVPDTEEGAEMADAVLDAVERAVQRLPRRERVNDGSLRETARLAVRRTLQRITGRKPMTDVHLVRLG</sequence>
<dbReference type="InterPro" id="IPR042173">
    <property type="entry name" value="RNase_J_2"/>
</dbReference>
<keyword evidence="5" id="KW-0269">Exonuclease</keyword>
<dbReference type="Gene3D" id="3.40.50.10710">
    <property type="entry name" value="Metallo-hydrolase/oxidoreductase"/>
    <property type="match status" value="1"/>
</dbReference>
<name>A0A1G7N8B6_9PROT</name>
<evidence type="ECO:0000256" key="4">
    <source>
        <dbReference type="ARBA" id="ARBA00022833"/>
    </source>
</evidence>
<dbReference type="Proteomes" id="UP000199415">
    <property type="component" value="Unassembled WGS sequence"/>
</dbReference>
<evidence type="ECO:0000313" key="9">
    <source>
        <dbReference type="Proteomes" id="UP000199415"/>
    </source>
</evidence>
<dbReference type="GO" id="GO:0004527">
    <property type="term" value="F:exonuclease activity"/>
    <property type="evidence" value="ECO:0007669"/>
    <property type="project" value="UniProtKB-KW"/>
</dbReference>
<evidence type="ECO:0000313" key="8">
    <source>
        <dbReference type="EMBL" id="SDF70137.1"/>
    </source>
</evidence>
<accession>A0A1G7N8B6</accession>
<evidence type="ECO:0000256" key="3">
    <source>
        <dbReference type="ARBA" id="ARBA00022801"/>
    </source>
</evidence>
<protein>
    <submittedName>
        <fullName evidence="8">Ribonuclease J</fullName>
    </submittedName>
</protein>
<keyword evidence="9" id="KW-1185">Reference proteome</keyword>
<dbReference type="STRING" id="1082479.SAMN05216241_10259"/>
<dbReference type="SUPFAM" id="SSF56281">
    <property type="entry name" value="Metallo-hydrolase/oxidoreductase"/>
    <property type="match status" value="1"/>
</dbReference>
<keyword evidence="4" id="KW-0862">Zinc</keyword>
<evidence type="ECO:0000256" key="5">
    <source>
        <dbReference type="ARBA" id="ARBA00022839"/>
    </source>
</evidence>
<feature type="domain" description="Metallo-beta-lactamase" evidence="7">
    <location>
        <begin position="22"/>
        <end position="206"/>
    </location>
</feature>
<organism evidence="8 9">
    <name type="scientific">Limimonas halophila</name>
    <dbReference type="NCBI Taxonomy" id="1082479"/>
    <lineage>
        <taxon>Bacteria</taxon>
        <taxon>Pseudomonadati</taxon>
        <taxon>Pseudomonadota</taxon>
        <taxon>Alphaproteobacteria</taxon>
        <taxon>Rhodospirillales</taxon>
        <taxon>Rhodovibrionaceae</taxon>
        <taxon>Limimonas</taxon>
    </lineage>
</organism>
<proteinExistence type="predicted"/>
<keyword evidence="1" id="KW-0540">Nuclease</keyword>
<dbReference type="InterPro" id="IPR041636">
    <property type="entry name" value="RNase_J_C"/>
</dbReference>
<gene>
    <name evidence="8" type="ORF">SAMN05216241_10259</name>
</gene>
<dbReference type="PANTHER" id="PTHR43694">
    <property type="entry name" value="RIBONUCLEASE J"/>
    <property type="match status" value="1"/>
</dbReference>
<dbReference type="OrthoDB" id="9770211at2"/>
<dbReference type="CDD" id="cd07714">
    <property type="entry name" value="RNaseJ_MBL-fold"/>
    <property type="match status" value="1"/>
</dbReference>
<reference evidence="8 9" key="1">
    <citation type="submission" date="2016-10" db="EMBL/GenBank/DDBJ databases">
        <authorList>
            <person name="de Groot N.N."/>
        </authorList>
    </citation>
    <scope>NUCLEOTIDE SEQUENCE [LARGE SCALE GENOMIC DNA]</scope>
    <source>
        <strain evidence="8 9">DSM 25584</strain>
    </source>
</reference>
<dbReference type="InterPro" id="IPR036866">
    <property type="entry name" value="RibonucZ/Hydroxyglut_hydro"/>
</dbReference>
<dbReference type="Pfam" id="PF17770">
    <property type="entry name" value="RNase_J_C"/>
    <property type="match status" value="1"/>
</dbReference>
<dbReference type="EMBL" id="FNCE01000002">
    <property type="protein sequence ID" value="SDF70137.1"/>
    <property type="molecule type" value="Genomic_DNA"/>
</dbReference>
<evidence type="ECO:0000256" key="6">
    <source>
        <dbReference type="ARBA" id="ARBA00022884"/>
    </source>
</evidence>
<evidence type="ECO:0000259" key="7">
    <source>
        <dbReference type="SMART" id="SM00849"/>
    </source>
</evidence>
<dbReference type="Gene3D" id="3.10.20.580">
    <property type="match status" value="1"/>
</dbReference>
<dbReference type="Gene3D" id="3.60.15.10">
    <property type="entry name" value="Ribonuclease Z/Hydroxyacylglutathione hydrolase-like"/>
    <property type="match status" value="1"/>
</dbReference>